<reference evidence="1" key="2">
    <citation type="submission" date="2021-10" db="EMBL/GenBank/DDBJ databases">
        <title>Phylogenomics reveals ancestral predisposition of the termite-cultivated fungus Termitomyces towards a domesticated lifestyle.</title>
        <authorList>
            <person name="Auxier B."/>
            <person name="Grum-Grzhimaylo A."/>
            <person name="Cardenas M.E."/>
            <person name="Lodge J.D."/>
            <person name="Laessoe T."/>
            <person name="Pedersen O."/>
            <person name="Smith M.E."/>
            <person name="Kuyper T.W."/>
            <person name="Franco-Molano E.A."/>
            <person name="Baroni T.J."/>
            <person name="Aanen D.K."/>
        </authorList>
    </citation>
    <scope>NUCLEOTIDE SEQUENCE</scope>
    <source>
        <strain evidence="1">D49</strain>
    </source>
</reference>
<organism evidence="1 2">
    <name type="scientific">Sphagnurus paluster</name>
    <dbReference type="NCBI Taxonomy" id="117069"/>
    <lineage>
        <taxon>Eukaryota</taxon>
        <taxon>Fungi</taxon>
        <taxon>Dikarya</taxon>
        <taxon>Basidiomycota</taxon>
        <taxon>Agaricomycotina</taxon>
        <taxon>Agaricomycetes</taxon>
        <taxon>Agaricomycetidae</taxon>
        <taxon>Agaricales</taxon>
        <taxon>Tricholomatineae</taxon>
        <taxon>Lyophyllaceae</taxon>
        <taxon>Sphagnurus</taxon>
    </lineage>
</organism>
<sequence>MAALLCELRKITKDSLPPLTQANLDMLAATTKRLADTSIIQGIAFNAQGHENYQLLQDRVKKMTQEAVQAKRQGGLDDFFLADLRLLCVDISVFHHRLGFTIVYPYIVSFFTKAGGPTYAIL</sequence>
<proteinExistence type="predicted"/>
<evidence type="ECO:0000313" key="1">
    <source>
        <dbReference type="EMBL" id="KAG5635024.1"/>
    </source>
</evidence>
<dbReference type="EMBL" id="JABCKI010006201">
    <property type="protein sequence ID" value="KAG5635024.1"/>
    <property type="molecule type" value="Genomic_DNA"/>
</dbReference>
<keyword evidence="2" id="KW-1185">Reference proteome</keyword>
<evidence type="ECO:0000313" key="2">
    <source>
        <dbReference type="Proteomes" id="UP000717328"/>
    </source>
</evidence>
<dbReference type="Proteomes" id="UP000717328">
    <property type="component" value="Unassembled WGS sequence"/>
</dbReference>
<reference evidence="1" key="1">
    <citation type="submission" date="2021-02" db="EMBL/GenBank/DDBJ databases">
        <authorList>
            <person name="Nieuwenhuis M."/>
            <person name="Van De Peppel L.J.J."/>
        </authorList>
    </citation>
    <scope>NUCLEOTIDE SEQUENCE</scope>
    <source>
        <strain evidence="1">D49</strain>
    </source>
</reference>
<dbReference type="AlphaFoldDB" id="A0A9P7K3D0"/>
<protein>
    <submittedName>
        <fullName evidence="1">Uncharacterized protein</fullName>
    </submittedName>
</protein>
<name>A0A9P7K3D0_9AGAR</name>
<accession>A0A9P7K3D0</accession>
<gene>
    <name evidence="1" type="ORF">H0H81_012683</name>
</gene>
<comment type="caution">
    <text evidence="1">The sequence shown here is derived from an EMBL/GenBank/DDBJ whole genome shotgun (WGS) entry which is preliminary data.</text>
</comment>